<gene>
    <name evidence="1" type="ORF">IW245_002235</name>
</gene>
<sequence length="70" mass="7960">MFCHAYGSDVTASDGYAFLRDARELRKVTFAAQMAAEYPDRPRIQIELFTRLARLRGAGGDRPWKREGVP</sequence>
<protein>
    <submittedName>
        <fullName evidence="1">Uncharacterized protein</fullName>
    </submittedName>
</protein>
<name>A0A8J7KJY7_9ACTN</name>
<evidence type="ECO:0000313" key="1">
    <source>
        <dbReference type="EMBL" id="MBG6136041.1"/>
    </source>
</evidence>
<keyword evidence="2" id="KW-1185">Reference proteome</keyword>
<evidence type="ECO:0000313" key="2">
    <source>
        <dbReference type="Proteomes" id="UP000622552"/>
    </source>
</evidence>
<reference evidence="1" key="1">
    <citation type="submission" date="2020-11" db="EMBL/GenBank/DDBJ databases">
        <title>Sequencing the genomes of 1000 actinobacteria strains.</title>
        <authorList>
            <person name="Klenk H.-P."/>
        </authorList>
    </citation>
    <scope>NUCLEOTIDE SEQUENCE</scope>
    <source>
        <strain evidence="1">DSM 45356</strain>
    </source>
</reference>
<dbReference type="RefSeq" id="WP_197003081.1">
    <property type="nucleotide sequence ID" value="NZ_BONS01000001.1"/>
</dbReference>
<dbReference type="AlphaFoldDB" id="A0A8J7KJY7"/>
<dbReference type="Proteomes" id="UP000622552">
    <property type="component" value="Unassembled WGS sequence"/>
</dbReference>
<organism evidence="1 2">
    <name type="scientific">Longispora fulva</name>
    <dbReference type="NCBI Taxonomy" id="619741"/>
    <lineage>
        <taxon>Bacteria</taxon>
        <taxon>Bacillati</taxon>
        <taxon>Actinomycetota</taxon>
        <taxon>Actinomycetes</taxon>
        <taxon>Micromonosporales</taxon>
        <taxon>Micromonosporaceae</taxon>
        <taxon>Longispora</taxon>
    </lineage>
</organism>
<dbReference type="EMBL" id="JADOUF010000001">
    <property type="protein sequence ID" value="MBG6136041.1"/>
    <property type="molecule type" value="Genomic_DNA"/>
</dbReference>
<comment type="caution">
    <text evidence="1">The sequence shown here is derived from an EMBL/GenBank/DDBJ whole genome shotgun (WGS) entry which is preliminary data.</text>
</comment>
<proteinExistence type="predicted"/>
<accession>A0A8J7KJY7</accession>